<dbReference type="SUPFAM" id="SSF46785">
    <property type="entry name" value="Winged helix' DNA-binding domain"/>
    <property type="match status" value="1"/>
</dbReference>
<keyword evidence="2" id="KW-1185">Reference proteome</keyword>
<dbReference type="PANTHER" id="PTHR30432:SF1">
    <property type="entry name" value="DNA-BINDING TRANSCRIPTIONAL DUAL REGULATOR MODE"/>
    <property type="match status" value="1"/>
</dbReference>
<organism evidence="1 2">
    <name type="scientific">Chelativorans composti</name>
    <dbReference type="NCBI Taxonomy" id="768533"/>
    <lineage>
        <taxon>Bacteria</taxon>
        <taxon>Pseudomonadati</taxon>
        <taxon>Pseudomonadota</taxon>
        <taxon>Alphaproteobacteria</taxon>
        <taxon>Hyphomicrobiales</taxon>
        <taxon>Phyllobacteriaceae</taxon>
        <taxon>Chelativorans</taxon>
    </lineage>
</organism>
<dbReference type="InterPro" id="IPR051815">
    <property type="entry name" value="Molybdate_resp_trans_reg"/>
</dbReference>
<dbReference type="RefSeq" id="WP_345099320.1">
    <property type="nucleotide sequence ID" value="NZ_BAABGS010000051.1"/>
</dbReference>
<evidence type="ECO:0000313" key="1">
    <source>
        <dbReference type="EMBL" id="MFD2260166.1"/>
    </source>
</evidence>
<accession>A0ABW5DKU2</accession>
<dbReference type="Proteomes" id="UP001597373">
    <property type="component" value="Unassembled WGS sequence"/>
</dbReference>
<dbReference type="Gene3D" id="1.10.10.10">
    <property type="entry name" value="Winged helix-like DNA-binding domain superfamily/Winged helix DNA-binding domain"/>
    <property type="match status" value="1"/>
</dbReference>
<comment type="caution">
    <text evidence="1">The sequence shown here is derived from an EMBL/GenBank/DDBJ whole genome shotgun (WGS) entry which is preliminary data.</text>
</comment>
<dbReference type="EMBL" id="JBHUIR010000035">
    <property type="protein sequence ID" value="MFD2260166.1"/>
    <property type="molecule type" value="Genomic_DNA"/>
</dbReference>
<gene>
    <name evidence="1" type="ORF">ACFSMZ_10375</name>
</gene>
<reference evidence="2" key="1">
    <citation type="journal article" date="2019" name="Int. J. Syst. Evol. Microbiol.">
        <title>The Global Catalogue of Microorganisms (GCM) 10K type strain sequencing project: providing services to taxonomists for standard genome sequencing and annotation.</title>
        <authorList>
            <consortium name="The Broad Institute Genomics Platform"/>
            <consortium name="The Broad Institute Genome Sequencing Center for Infectious Disease"/>
            <person name="Wu L."/>
            <person name="Ma J."/>
        </authorList>
    </citation>
    <scope>NUCLEOTIDE SEQUENCE [LARGE SCALE GENOMIC DNA]</scope>
    <source>
        <strain evidence="2">KCTC 23707</strain>
    </source>
</reference>
<evidence type="ECO:0000313" key="2">
    <source>
        <dbReference type="Proteomes" id="UP001597373"/>
    </source>
</evidence>
<dbReference type="PANTHER" id="PTHR30432">
    <property type="entry name" value="TRANSCRIPTIONAL REGULATOR MODE"/>
    <property type="match status" value="1"/>
</dbReference>
<proteinExistence type="predicted"/>
<dbReference type="InterPro" id="IPR036390">
    <property type="entry name" value="WH_DNA-bd_sf"/>
</dbReference>
<dbReference type="InterPro" id="IPR036388">
    <property type="entry name" value="WH-like_DNA-bd_sf"/>
</dbReference>
<name>A0ABW5DKU2_9HYPH</name>
<sequence>MATISLRIDFGDKRLGPGKVELLERIAKYGSIAAAGRSMGMSYKRAWLLIDETDRIFGQPTVERQQGGKSGGGARLSPLGETIVREYRQAEKRAAEAIAAQVFALERNIIADASSNGEQRN</sequence>
<protein>
    <submittedName>
        <fullName evidence="1">Winged helix-turn-helix domain-containing protein</fullName>
    </submittedName>
</protein>